<feature type="compositionally biased region" description="Basic and acidic residues" evidence="1">
    <location>
        <begin position="1"/>
        <end position="10"/>
    </location>
</feature>
<reference evidence="2 3" key="1">
    <citation type="submission" date="2024-06" db="EMBL/GenBank/DDBJ databases">
        <title>Burkholderia sola in Mexico.</title>
        <authorList>
            <person name="Estrada P."/>
        </authorList>
    </citation>
    <scope>NUCLEOTIDE SEQUENCE [LARGE SCALE GENOMIC DNA]</scope>
    <source>
        <strain evidence="2 3">CpTa8-5</strain>
    </source>
</reference>
<feature type="compositionally biased region" description="Low complexity" evidence="1">
    <location>
        <begin position="24"/>
        <end position="33"/>
    </location>
</feature>
<dbReference type="Proteomes" id="UP001548587">
    <property type="component" value="Unassembled WGS sequence"/>
</dbReference>
<organism evidence="2 3">
    <name type="scientific">Burkholderia sola</name>
    <dbReference type="NCBI Taxonomy" id="2843302"/>
    <lineage>
        <taxon>Bacteria</taxon>
        <taxon>Pseudomonadati</taxon>
        <taxon>Pseudomonadota</taxon>
        <taxon>Betaproteobacteria</taxon>
        <taxon>Burkholderiales</taxon>
        <taxon>Burkholderiaceae</taxon>
        <taxon>Burkholderia</taxon>
        <taxon>Burkholderia cepacia complex</taxon>
    </lineage>
</organism>
<sequence length="98" mass="10574">MKWIAEKGDPDPFNGTVGGKLSDAGRTATGTGTPRQKPVVVRENGAVRPFGVTNAERWRIFLTTGNPQTIASGDGPKLFVPRSVNQEIYLIPTTGFFL</sequence>
<evidence type="ECO:0000313" key="2">
    <source>
        <dbReference type="EMBL" id="MET1473048.1"/>
    </source>
</evidence>
<name>A0ABV2C1S5_9BURK</name>
<evidence type="ECO:0000256" key="1">
    <source>
        <dbReference type="SAM" id="MobiDB-lite"/>
    </source>
</evidence>
<gene>
    <name evidence="2" type="ORF">ABXL37_02200</name>
</gene>
<protein>
    <submittedName>
        <fullName evidence="2">Uncharacterized protein</fullName>
    </submittedName>
</protein>
<comment type="caution">
    <text evidence="2">The sequence shown here is derived from an EMBL/GenBank/DDBJ whole genome shotgun (WGS) entry which is preliminary data.</text>
</comment>
<keyword evidence="3" id="KW-1185">Reference proteome</keyword>
<proteinExistence type="predicted"/>
<accession>A0ABV2C1S5</accession>
<dbReference type="RefSeq" id="WP_209924340.1">
    <property type="nucleotide sequence ID" value="NZ_JBEWCH010000001.1"/>
</dbReference>
<evidence type="ECO:0000313" key="3">
    <source>
        <dbReference type="Proteomes" id="UP001548587"/>
    </source>
</evidence>
<dbReference type="EMBL" id="JBEWCH010000001">
    <property type="protein sequence ID" value="MET1473048.1"/>
    <property type="molecule type" value="Genomic_DNA"/>
</dbReference>
<feature type="region of interest" description="Disordered" evidence="1">
    <location>
        <begin position="1"/>
        <end position="36"/>
    </location>
</feature>